<protein>
    <submittedName>
        <fullName evidence="6">Magnesium transporter CorA family protein</fullName>
    </submittedName>
</protein>
<comment type="subcellular location">
    <subcellularLocation>
        <location evidence="1">Cell membrane</location>
        <topology evidence="1">Multi-pass membrane protein</topology>
    </subcellularLocation>
</comment>
<evidence type="ECO:0000256" key="5">
    <source>
        <dbReference type="SAM" id="Phobius"/>
    </source>
</evidence>
<dbReference type="SUPFAM" id="SSF144083">
    <property type="entry name" value="Magnesium transport protein CorA, transmembrane region"/>
    <property type="match status" value="1"/>
</dbReference>
<keyword evidence="7" id="KW-1185">Reference proteome</keyword>
<dbReference type="PANTHER" id="PTHR46494:SF2">
    <property type="entry name" value="MAGNESIUM TRANSPORT PROTEIN CORA"/>
    <property type="match status" value="1"/>
</dbReference>
<dbReference type="PANTHER" id="PTHR46494">
    <property type="entry name" value="CORA FAMILY METAL ION TRANSPORTER (EUROFUNG)"/>
    <property type="match status" value="1"/>
</dbReference>
<dbReference type="EMBL" id="JBHTLU010000042">
    <property type="protein sequence ID" value="MFD1224162.1"/>
    <property type="molecule type" value="Genomic_DNA"/>
</dbReference>
<dbReference type="CDD" id="cd12821">
    <property type="entry name" value="EcCorA_ZntB-like"/>
    <property type="match status" value="1"/>
</dbReference>
<organism evidence="6 7">
    <name type="scientific">Paenibacillus vulneris</name>
    <dbReference type="NCBI Taxonomy" id="1133364"/>
    <lineage>
        <taxon>Bacteria</taxon>
        <taxon>Bacillati</taxon>
        <taxon>Bacillota</taxon>
        <taxon>Bacilli</taxon>
        <taxon>Bacillales</taxon>
        <taxon>Paenibacillaceae</taxon>
        <taxon>Paenibacillus</taxon>
    </lineage>
</organism>
<dbReference type="Gene3D" id="1.20.58.340">
    <property type="entry name" value="Magnesium transport protein CorA, transmembrane region"/>
    <property type="match status" value="1"/>
</dbReference>
<feature type="transmembrane region" description="Helical" evidence="5">
    <location>
        <begin position="250"/>
        <end position="269"/>
    </location>
</feature>
<dbReference type="Proteomes" id="UP001597180">
    <property type="component" value="Unassembled WGS sequence"/>
</dbReference>
<reference evidence="7" key="1">
    <citation type="journal article" date="2019" name="Int. J. Syst. Evol. Microbiol.">
        <title>The Global Catalogue of Microorganisms (GCM) 10K type strain sequencing project: providing services to taxonomists for standard genome sequencing and annotation.</title>
        <authorList>
            <consortium name="The Broad Institute Genomics Platform"/>
            <consortium name="The Broad Institute Genome Sequencing Center for Infectious Disease"/>
            <person name="Wu L."/>
            <person name="Ma J."/>
        </authorList>
    </citation>
    <scope>NUCLEOTIDE SEQUENCE [LARGE SCALE GENOMIC DNA]</scope>
    <source>
        <strain evidence="7">CCUG 53270</strain>
    </source>
</reference>
<keyword evidence="4 5" id="KW-0472">Membrane</keyword>
<dbReference type="InterPro" id="IPR002523">
    <property type="entry name" value="MgTranspt_CorA/ZnTranspt_ZntB"/>
</dbReference>
<dbReference type="InterPro" id="IPR045863">
    <property type="entry name" value="CorA_TM1_TM2"/>
</dbReference>
<dbReference type="RefSeq" id="WP_345592809.1">
    <property type="nucleotide sequence ID" value="NZ_BAABJG010000036.1"/>
</dbReference>
<evidence type="ECO:0000256" key="4">
    <source>
        <dbReference type="ARBA" id="ARBA00023136"/>
    </source>
</evidence>
<dbReference type="Pfam" id="PF01544">
    <property type="entry name" value="CorA"/>
    <property type="match status" value="1"/>
</dbReference>
<gene>
    <name evidence="6" type="ORF">ACFQ4B_29050</name>
</gene>
<evidence type="ECO:0000256" key="3">
    <source>
        <dbReference type="ARBA" id="ARBA00022989"/>
    </source>
</evidence>
<keyword evidence="2 5" id="KW-0812">Transmembrane</keyword>
<name>A0ABW3UUV9_9BACL</name>
<sequence>MTIRQLNMPGGWRWHVGDDLAAIKGDEASRDDLHSVNGLQQLKKHSTVRFRTPRIRMYDNGSKALYGAILYGSPAPREDQEALYVSFYLAENELFTSELDYSSMSPHLDEERLHDRMKGCRTAAEGFFVLLSELALVCLHGLDLLSARLTKLEQRMRRFNNAHLLDHLIERQYDLLHWQHRITPLEELLVAVKELYDPEQLARCEAYRLTCLRVERLTLRMAHFNDEVSTLLAMDENIASYRGNEIMKTLTVFTVVCTPATVFAGLWGMNFKEMPELEYQWGYPVSIVFILLLTLIVYGWLKWKGWTGDLIRGKKKDSNLF</sequence>
<comment type="caution">
    <text evidence="6">The sequence shown here is derived from an EMBL/GenBank/DDBJ whole genome shotgun (WGS) entry which is preliminary data.</text>
</comment>
<feature type="transmembrane region" description="Helical" evidence="5">
    <location>
        <begin position="281"/>
        <end position="301"/>
    </location>
</feature>
<evidence type="ECO:0000256" key="2">
    <source>
        <dbReference type="ARBA" id="ARBA00022692"/>
    </source>
</evidence>
<keyword evidence="3 5" id="KW-1133">Transmembrane helix</keyword>
<evidence type="ECO:0000256" key="1">
    <source>
        <dbReference type="ARBA" id="ARBA00004651"/>
    </source>
</evidence>
<accession>A0ABW3UUV9</accession>
<evidence type="ECO:0000313" key="6">
    <source>
        <dbReference type="EMBL" id="MFD1224162.1"/>
    </source>
</evidence>
<evidence type="ECO:0000313" key="7">
    <source>
        <dbReference type="Proteomes" id="UP001597180"/>
    </source>
</evidence>
<proteinExistence type="predicted"/>